<dbReference type="EMBL" id="CP039268">
    <property type="protein sequence ID" value="QGU33962.1"/>
    <property type="molecule type" value="Genomic_DNA"/>
</dbReference>
<protein>
    <submittedName>
        <fullName evidence="1">Uncharacterized protein</fullName>
    </submittedName>
</protein>
<keyword evidence="2" id="KW-1185">Reference proteome</keyword>
<reference evidence="1 2" key="1">
    <citation type="submission" date="2019-12" db="EMBL/GenBank/DDBJ databases">
        <title>The complete genome of the thermophilic, anoxygenic phototrophic gammaproteobacterium Thermochromatium tepidum.</title>
        <authorList>
            <person name="Sattley W.M."/>
            <person name="Swingley W.D."/>
            <person name="Burchell B.M."/>
            <person name="Gurbani S.A."/>
            <person name="Kujawa C.M."/>
            <person name="Nuccio D.A."/>
            <person name="Schladweiler J."/>
            <person name="Shaffer K.N."/>
            <person name="Stokes L.M."/>
            <person name="Touchman J.W."/>
            <person name="Blankenship R.E."/>
            <person name="Madigan M.T."/>
        </authorList>
    </citation>
    <scope>NUCLEOTIDE SEQUENCE [LARGE SCALE GENOMIC DNA]</scope>
    <source>
        <strain evidence="1 2">ATCC 43061</strain>
    </source>
</reference>
<sequence length="32" mass="3418">MVSLEPLAPLIVRSGRPFDDQAGADAPRFPPP</sequence>
<dbReference type="OrthoDB" id="6162707at2"/>
<evidence type="ECO:0000313" key="1">
    <source>
        <dbReference type="EMBL" id="QGU33962.1"/>
    </source>
</evidence>
<proteinExistence type="predicted"/>
<dbReference type="KEGG" id="ttp:E6P07_05120"/>
<accession>A0A6I6E7V0</accession>
<gene>
    <name evidence="1" type="ORF">E6P07_05120</name>
</gene>
<evidence type="ECO:0000313" key="2">
    <source>
        <dbReference type="Proteomes" id="UP000426424"/>
    </source>
</evidence>
<name>A0A6I6E7V0_THETI</name>
<dbReference type="Proteomes" id="UP000426424">
    <property type="component" value="Chromosome"/>
</dbReference>
<organism evidence="1 2">
    <name type="scientific">Thermochromatium tepidum ATCC 43061</name>
    <dbReference type="NCBI Taxonomy" id="316276"/>
    <lineage>
        <taxon>Bacteria</taxon>
        <taxon>Pseudomonadati</taxon>
        <taxon>Pseudomonadota</taxon>
        <taxon>Gammaproteobacteria</taxon>
        <taxon>Chromatiales</taxon>
        <taxon>Chromatiaceae</taxon>
        <taxon>Thermochromatium</taxon>
    </lineage>
</organism>
<dbReference type="AlphaFoldDB" id="A0A6I6E7V0"/>